<dbReference type="CDD" id="cd05137">
    <property type="entry name" value="RasGAP_CLA2_BUD2"/>
    <property type="match status" value="1"/>
</dbReference>
<name>A0A8I2YZ91_9AGAM</name>
<evidence type="ECO:0000259" key="3">
    <source>
        <dbReference type="PROSITE" id="PS50004"/>
    </source>
</evidence>
<dbReference type="SMART" id="SM00323">
    <property type="entry name" value="RasGAP"/>
    <property type="match status" value="1"/>
</dbReference>
<dbReference type="EMBL" id="JAGFBS010000002">
    <property type="protein sequence ID" value="KAG6381176.1"/>
    <property type="molecule type" value="Genomic_DNA"/>
</dbReference>
<dbReference type="InterPro" id="IPR035892">
    <property type="entry name" value="C2_domain_sf"/>
</dbReference>
<dbReference type="SMART" id="SM00239">
    <property type="entry name" value="C2"/>
    <property type="match status" value="1"/>
</dbReference>
<dbReference type="GO" id="GO:0005096">
    <property type="term" value="F:GTPase activator activity"/>
    <property type="evidence" value="ECO:0007669"/>
    <property type="project" value="UniProtKB-KW"/>
</dbReference>
<sequence length="880" mass="99403">MSLNESHIPEGAVPREFVVSVELYVPSTAAPGLRKPTVPRRRVDRKEFRKSVSEDVPKKVKEKSSWISLTRSPPGSVQWRPATCKILDEDEHCLLNIYLDETILCQTVYLHMLNHTDIRYADPSLFFRKNCIGISSAGGQRWSSGPGSELIYLHFGDTDACNTWLVLLRSYARAEIYGQPHFPSDGGLYRMWRQVELTVMQGRNFGHQKPFNDASVSSLTLGEDSRAESDPVDLDISCEIHINDNLCGRTTVVKGIGSPDWHENFLFADLPPFEALEVLLWKEKRLVKPTLLGSIHIALTNFRRSEDVEGWFPVIQSSGFLTGIQVGEIRMKLKVHEEIILPHSSYSGMLTVLHSRNVLEWMSDFERKLQLRTLSEQLMFIAIAKGVLVEHLTEYADREVDGTPSSHGTLFRGNTIFTKTMELAMAFYGREFLEASIGRVMRQICFEKITIEVDPNRSSKSPKDVERGVEQLVEWCQTIWEAIYAHRGDCPHEMRRLFEHIRKLVETRYKKRDGRDIQNKELPWQSVSAFCFLRFIVPAILHPHLFGLVPGSSMIYLYNTNLHHTGLPSATVQRSLTLIAKVIQSLANLNVTVQKEEYMRGVQNFLKQNLPAMVDYILVVSTPIHDTYSPHSGHPAFSHQRHKVVNALHQRGPTIPILEREAVPLLPHALDIPRHLAPTRLRETLYPIYVPDALKWRKSPYNVSGGIATDESHPAAMRWDVARPRLLDKPPHSPPSPTSPISRINPISFRRSTAPLSSDQPLSDEPPPTSTHPLPGSSSSHDPSRGDLAVLRRGSVPEISSGQSSTFPEDRVSRTLSRPRFLRLKSVSADSISTFTSVPEPYNPSPSEHLLRNPDAVSAAALDESGKRTKNIFNGLLIRR</sequence>
<gene>
    <name evidence="5" type="ORF">JVT61DRAFT_5578</name>
</gene>
<keyword evidence="1" id="KW-0343">GTPase activation</keyword>
<dbReference type="SUPFAM" id="SSF48350">
    <property type="entry name" value="GTPase activation domain, GAP"/>
    <property type="match status" value="1"/>
</dbReference>
<dbReference type="Gene3D" id="2.60.40.150">
    <property type="entry name" value="C2 domain"/>
    <property type="match status" value="1"/>
</dbReference>
<dbReference type="Proteomes" id="UP000683000">
    <property type="component" value="Unassembled WGS sequence"/>
</dbReference>
<protein>
    <submittedName>
        <fullName evidence="5">GTPase activating protein</fullName>
    </submittedName>
</protein>
<dbReference type="Pfam" id="PF00616">
    <property type="entry name" value="RasGAP"/>
    <property type="match status" value="1"/>
</dbReference>
<dbReference type="InterPro" id="IPR001936">
    <property type="entry name" value="RasGAP_dom"/>
</dbReference>
<dbReference type="PANTHER" id="PTHR10194">
    <property type="entry name" value="RAS GTPASE-ACTIVATING PROTEINS"/>
    <property type="match status" value="1"/>
</dbReference>
<feature type="domain" description="Ras-GAP" evidence="4">
    <location>
        <begin position="370"/>
        <end position="588"/>
    </location>
</feature>
<dbReference type="PANTHER" id="PTHR10194:SF60">
    <property type="entry name" value="RAS GTPASE-ACTIVATING PROTEIN RASKOL"/>
    <property type="match status" value="1"/>
</dbReference>
<dbReference type="InterPro" id="IPR008936">
    <property type="entry name" value="Rho_GTPase_activation_prot"/>
</dbReference>
<evidence type="ECO:0000256" key="1">
    <source>
        <dbReference type="ARBA" id="ARBA00022468"/>
    </source>
</evidence>
<dbReference type="Pfam" id="PF00168">
    <property type="entry name" value="C2"/>
    <property type="match status" value="1"/>
</dbReference>
<feature type="domain" description="C2" evidence="3">
    <location>
        <begin position="176"/>
        <end position="312"/>
    </location>
</feature>
<dbReference type="PROSITE" id="PS50004">
    <property type="entry name" value="C2"/>
    <property type="match status" value="1"/>
</dbReference>
<dbReference type="InterPro" id="IPR039360">
    <property type="entry name" value="Ras_GTPase"/>
</dbReference>
<dbReference type="OrthoDB" id="775356at2759"/>
<feature type="compositionally biased region" description="Polar residues" evidence="2">
    <location>
        <begin position="750"/>
        <end position="761"/>
    </location>
</feature>
<evidence type="ECO:0000259" key="4">
    <source>
        <dbReference type="PROSITE" id="PS50018"/>
    </source>
</evidence>
<keyword evidence="6" id="KW-1185">Reference proteome</keyword>
<dbReference type="PROSITE" id="PS50018">
    <property type="entry name" value="RAS_GTPASE_ACTIV_2"/>
    <property type="match status" value="1"/>
</dbReference>
<comment type="caution">
    <text evidence="5">The sequence shown here is derived from an EMBL/GenBank/DDBJ whole genome shotgun (WGS) entry which is preliminary data.</text>
</comment>
<feature type="region of interest" description="Disordered" evidence="2">
    <location>
        <begin position="725"/>
        <end position="787"/>
    </location>
</feature>
<evidence type="ECO:0000313" key="5">
    <source>
        <dbReference type="EMBL" id="KAG6381176.1"/>
    </source>
</evidence>
<dbReference type="Gene3D" id="1.10.506.10">
    <property type="entry name" value="GTPase Activation - p120gap, domain 1"/>
    <property type="match status" value="1"/>
</dbReference>
<accession>A0A8I2YZ91</accession>
<proteinExistence type="predicted"/>
<dbReference type="InterPro" id="IPR000008">
    <property type="entry name" value="C2_dom"/>
</dbReference>
<reference evidence="5" key="1">
    <citation type="submission" date="2021-03" db="EMBL/GenBank/DDBJ databases">
        <title>Evolutionary innovations through gain and loss of genes in the ectomycorrhizal Boletales.</title>
        <authorList>
            <person name="Wu G."/>
            <person name="Miyauchi S."/>
            <person name="Morin E."/>
            <person name="Yang Z.-L."/>
            <person name="Xu J."/>
            <person name="Martin F.M."/>
        </authorList>
    </citation>
    <scope>NUCLEOTIDE SEQUENCE</scope>
    <source>
        <strain evidence="5">BR01</strain>
    </source>
</reference>
<dbReference type="SUPFAM" id="SSF49562">
    <property type="entry name" value="C2 domain (Calcium/lipid-binding domain, CaLB)"/>
    <property type="match status" value="1"/>
</dbReference>
<evidence type="ECO:0000256" key="2">
    <source>
        <dbReference type="SAM" id="MobiDB-lite"/>
    </source>
</evidence>
<feature type="compositionally biased region" description="Low complexity" evidence="2">
    <location>
        <begin position="739"/>
        <end position="748"/>
    </location>
</feature>
<organism evidence="5 6">
    <name type="scientific">Boletus reticuloceps</name>
    <dbReference type="NCBI Taxonomy" id="495285"/>
    <lineage>
        <taxon>Eukaryota</taxon>
        <taxon>Fungi</taxon>
        <taxon>Dikarya</taxon>
        <taxon>Basidiomycota</taxon>
        <taxon>Agaricomycotina</taxon>
        <taxon>Agaricomycetes</taxon>
        <taxon>Agaricomycetidae</taxon>
        <taxon>Boletales</taxon>
        <taxon>Boletineae</taxon>
        <taxon>Boletaceae</taxon>
        <taxon>Boletoideae</taxon>
        <taxon>Boletus</taxon>
    </lineage>
</organism>
<dbReference type="AlphaFoldDB" id="A0A8I2YZ91"/>
<evidence type="ECO:0000313" key="6">
    <source>
        <dbReference type="Proteomes" id="UP000683000"/>
    </source>
</evidence>